<dbReference type="InterPro" id="IPR051332">
    <property type="entry name" value="Fosfomycin_Res_Enzymes"/>
</dbReference>
<name>A0ABR7V5S3_9FLAO</name>
<dbReference type="PANTHER" id="PTHR36113:SF3">
    <property type="entry name" value="SLL5075 PROTEIN"/>
    <property type="match status" value="1"/>
</dbReference>
<evidence type="ECO:0000259" key="1">
    <source>
        <dbReference type="PROSITE" id="PS51819"/>
    </source>
</evidence>
<proteinExistence type="predicted"/>
<dbReference type="PROSITE" id="PS51819">
    <property type="entry name" value="VOC"/>
    <property type="match status" value="2"/>
</dbReference>
<evidence type="ECO:0000313" key="3">
    <source>
        <dbReference type="Proteomes" id="UP001166021"/>
    </source>
</evidence>
<dbReference type="SUPFAM" id="SSF54593">
    <property type="entry name" value="Glyoxalase/Bleomycin resistance protein/Dihydroxybiphenyl dioxygenase"/>
    <property type="match status" value="2"/>
</dbReference>
<sequence length="286" mass="32632">MKTLLFVYRKIRSTLSNIIYKIRSIGQFKVSDVANLHHIGLNVTNVDSTLAFYEKYFGAKRVRYNGNIDALFADNLFLLLNPVKEPPSTNQGTSLWHIGWSGEDAQLEMDWRVKEGIEVHTPVTALDDDHFMYFFGPNKEMVEVYTRKKGHAFEHIHLLASDVDKTMNWFKSHLGLDPVYRKAALNPNGFKWNYLTVNTIDIVVFGKPIGKEAWWPEEGLKPTTGSALDHIGFSFGNIESIYKELKSAGTIIPQDIKFDPVYNHKSFLVQGPDGLLIEIVEKNNQL</sequence>
<dbReference type="EMBL" id="JABTCF010000018">
    <property type="protein sequence ID" value="MBD0780011.1"/>
    <property type="molecule type" value="Genomic_DNA"/>
</dbReference>
<dbReference type="CDD" id="cd06587">
    <property type="entry name" value="VOC"/>
    <property type="match status" value="2"/>
</dbReference>
<dbReference type="InterPro" id="IPR037523">
    <property type="entry name" value="VOC_core"/>
</dbReference>
<keyword evidence="3" id="KW-1185">Reference proteome</keyword>
<comment type="caution">
    <text evidence="2">The sequence shown here is derived from an EMBL/GenBank/DDBJ whole genome shotgun (WGS) entry which is preliminary data.</text>
</comment>
<dbReference type="RefSeq" id="WP_188245442.1">
    <property type="nucleotide sequence ID" value="NZ_JABTCF010000018.1"/>
</dbReference>
<evidence type="ECO:0000313" key="2">
    <source>
        <dbReference type="EMBL" id="MBD0780011.1"/>
    </source>
</evidence>
<organism evidence="2 3">
    <name type="scientific">Maribacter aquimaris</name>
    <dbReference type="NCBI Taxonomy" id="2737171"/>
    <lineage>
        <taxon>Bacteria</taxon>
        <taxon>Pseudomonadati</taxon>
        <taxon>Bacteroidota</taxon>
        <taxon>Flavobacteriia</taxon>
        <taxon>Flavobacteriales</taxon>
        <taxon>Flavobacteriaceae</taxon>
        <taxon>Maribacter</taxon>
    </lineage>
</organism>
<reference evidence="2" key="1">
    <citation type="submission" date="2020-05" db="EMBL/GenBank/DDBJ databases">
        <title>The draft genome sequence of Maribacter sp. ANRC-HE7.</title>
        <authorList>
            <person name="Mu L."/>
        </authorList>
    </citation>
    <scope>NUCLEOTIDE SEQUENCE</scope>
    <source>
        <strain evidence="2">ANRC-HE7</strain>
    </source>
</reference>
<dbReference type="InterPro" id="IPR029068">
    <property type="entry name" value="Glyas_Bleomycin-R_OHBP_Dase"/>
</dbReference>
<feature type="domain" description="VOC" evidence="1">
    <location>
        <begin position="152"/>
        <end position="282"/>
    </location>
</feature>
<feature type="domain" description="VOC" evidence="1">
    <location>
        <begin position="35"/>
        <end position="147"/>
    </location>
</feature>
<dbReference type="InterPro" id="IPR004360">
    <property type="entry name" value="Glyas_Fos-R_dOase_dom"/>
</dbReference>
<dbReference type="Proteomes" id="UP001166021">
    <property type="component" value="Unassembled WGS sequence"/>
</dbReference>
<dbReference type="Gene3D" id="3.10.180.10">
    <property type="entry name" value="2,3-Dihydroxybiphenyl 1,2-Dioxygenase, domain 1"/>
    <property type="match status" value="2"/>
</dbReference>
<protein>
    <submittedName>
        <fullName evidence="2">VOC family protein</fullName>
    </submittedName>
</protein>
<dbReference type="PANTHER" id="PTHR36113">
    <property type="entry name" value="LYASE, PUTATIVE-RELATED-RELATED"/>
    <property type="match status" value="1"/>
</dbReference>
<accession>A0ABR7V5S3</accession>
<gene>
    <name evidence="2" type="ORF">HPE56_19605</name>
</gene>
<dbReference type="Pfam" id="PF00903">
    <property type="entry name" value="Glyoxalase"/>
    <property type="match status" value="2"/>
</dbReference>